<evidence type="ECO:0000313" key="4">
    <source>
        <dbReference type="EMBL" id="KUJ15712.1"/>
    </source>
</evidence>
<feature type="compositionally biased region" description="Polar residues" evidence="2">
    <location>
        <begin position="512"/>
        <end position="521"/>
    </location>
</feature>
<dbReference type="RefSeq" id="XP_018070067.1">
    <property type="nucleotide sequence ID" value="XM_018215126.1"/>
</dbReference>
<feature type="compositionally biased region" description="Polar residues" evidence="2">
    <location>
        <begin position="726"/>
        <end position="762"/>
    </location>
</feature>
<sequence>MNGTLGDKEHNGHVVANDAESTPESKSATTIANDEDLTTRALRFLSTATPEAIGGIAVGLAACTYLVLGRVGLVLIGALGGVVLHATWEGQSSVLIEEFRKEKGLDIVKRLLDLRDSQEKDEDEEEESAAVSNSFDGFQPETGAALNELTDAVIRDYVKWWYGPILPKDQSFPAAARQTFVKLLLSISSHLSRKRPADTFLDFLTNSSSIVIVFLNELSSAFSASQGSNVPPAEAVYTYLSANPESNLANVLNQRQQAKKFKMVAEDILQNFLEKSAYECDPARVFLREVLAGLVLEMALQTCSKPEWLNGWIVYLLEEGEPDFSQAIDAGVGGGNELLSSPFNDFDGNVGNVGLARAPKNQVEKQKQESKKHKKRLSKAEEAMEEAMEEAKRLSQLIADEDAKKIKVPETPLDGAPQALAEAVQQNADSLHLNTNPLTRSQPAIIPTSNQTSATRDNGITDTTPLSEVTNGKAITGNAFSEPKSATSQHRPMSKASDSSFSGHSSASPTSTRGSKAFTSFDQIIPQSVPVALQEDSPRRKPTPLTLHNANVTILDDSTGTEKGRLRSKPNAELLIQVEPASSEHPGWMTIRKYPDFEPLHEILRRIAQIAGVTAFTEQHPVLPNWKEHTKSSLRGELERYLRDACWYKELAESDAMKRFLEKDQGNSMGGKNGFPGIGWPTPSAFESMGKGMLDVLASAPKGVAQGGKAIGGGITGVFNNIGNLGQKTNGSSTNMGMHTPNRSSTSTLPRMDSMNSISTPRASRISEDSLRATPVVSTQPTTLPPMERRPSYNSIAEEEGEREPRTATSTRSSMSGRRSTTQSREPSRAPSRKSTPLSSPIQGTIGEMKLPPPPSEMAEDYGSQTDVSTAQSRSESILPPSRTSTSTAPSQHSPARPSMSSSRRPSIPITNLPQAAALPRRPRKEATPLSEAETRVAVELLFAVINEMYTLSSAWNIRRTLLTAAKTFLLRPGNPSLSSIQTLIQDSVIAANTTDTGIATHLRKLRENTLPTEEELKGWPAEMSNEEKERLRIKARKLLVERGVPAALTGVMGQAATGEAMGRIFDCLQVEEVARGLMFGLLLQGLRAVTQ</sequence>
<gene>
    <name evidence="4" type="ORF">LY89DRAFT_685660</name>
</gene>
<proteinExistence type="inferred from homology"/>
<dbReference type="SUPFAM" id="SSF64268">
    <property type="entry name" value="PX domain"/>
    <property type="match status" value="1"/>
</dbReference>
<dbReference type="PANTHER" id="PTHR22775:SF47">
    <property type="entry name" value="MEIOTICALLY UP-REGULATED GENE 122 PROTEIN"/>
    <property type="match status" value="1"/>
</dbReference>
<reference evidence="4 5" key="1">
    <citation type="submission" date="2015-10" db="EMBL/GenBank/DDBJ databases">
        <title>Full genome of DAOMC 229536 Phialocephala scopiformis, a fungal endophyte of spruce producing the potent anti-insectan compound rugulosin.</title>
        <authorList>
            <consortium name="DOE Joint Genome Institute"/>
            <person name="Walker A.K."/>
            <person name="Frasz S.L."/>
            <person name="Seifert K.A."/>
            <person name="Miller J.D."/>
            <person name="Mondo S.J."/>
            <person name="Labutti K."/>
            <person name="Lipzen A."/>
            <person name="Dockter R."/>
            <person name="Kennedy M."/>
            <person name="Grigoriev I.V."/>
            <person name="Spatafora J.W."/>
        </authorList>
    </citation>
    <scope>NUCLEOTIDE SEQUENCE [LARGE SCALE GENOMIC DNA]</scope>
    <source>
        <strain evidence="4 5">CBS 120377</strain>
    </source>
</reference>
<comment type="similarity">
    <text evidence="1">Belongs to the sorting nexin family.</text>
</comment>
<feature type="compositionally biased region" description="Basic and acidic residues" evidence="2">
    <location>
        <begin position="1"/>
        <end position="12"/>
    </location>
</feature>
<feature type="compositionally biased region" description="Polar residues" evidence="2">
    <location>
        <begin position="833"/>
        <end position="843"/>
    </location>
</feature>
<evidence type="ECO:0000256" key="2">
    <source>
        <dbReference type="SAM" id="MobiDB-lite"/>
    </source>
</evidence>
<dbReference type="PANTHER" id="PTHR22775">
    <property type="entry name" value="SORTING NEXIN"/>
    <property type="match status" value="1"/>
</dbReference>
<keyword evidence="5" id="KW-1185">Reference proteome</keyword>
<evidence type="ECO:0000313" key="5">
    <source>
        <dbReference type="Proteomes" id="UP000070700"/>
    </source>
</evidence>
<dbReference type="InterPro" id="IPR003114">
    <property type="entry name" value="Phox_assoc"/>
</dbReference>
<accession>A0A194X7C2</accession>
<dbReference type="GO" id="GO:0035091">
    <property type="term" value="F:phosphatidylinositol binding"/>
    <property type="evidence" value="ECO:0007669"/>
    <property type="project" value="InterPro"/>
</dbReference>
<dbReference type="FunFam" id="3.30.1520.10:FF:000065">
    <property type="entry name" value="PX domain protein (AFU_orthologue AFUA_2G07450)"/>
    <property type="match status" value="1"/>
</dbReference>
<feature type="compositionally biased region" description="Low complexity" evidence="2">
    <location>
        <begin position="494"/>
        <end position="511"/>
    </location>
</feature>
<dbReference type="OrthoDB" id="41200at2759"/>
<feature type="domain" description="PXA" evidence="3">
    <location>
        <begin position="139"/>
        <end position="321"/>
    </location>
</feature>
<dbReference type="KEGG" id="psco:LY89DRAFT_685660"/>
<dbReference type="STRING" id="149040.A0A194X7C2"/>
<organism evidence="4 5">
    <name type="scientific">Mollisia scopiformis</name>
    <name type="common">Conifer needle endophyte fungus</name>
    <name type="synonym">Phialocephala scopiformis</name>
    <dbReference type="NCBI Taxonomy" id="149040"/>
    <lineage>
        <taxon>Eukaryota</taxon>
        <taxon>Fungi</taxon>
        <taxon>Dikarya</taxon>
        <taxon>Ascomycota</taxon>
        <taxon>Pezizomycotina</taxon>
        <taxon>Leotiomycetes</taxon>
        <taxon>Helotiales</taxon>
        <taxon>Mollisiaceae</taxon>
        <taxon>Mollisia</taxon>
    </lineage>
</organism>
<feature type="compositionally biased region" description="Low complexity" evidence="2">
    <location>
        <begin position="807"/>
        <end position="825"/>
    </location>
</feature>
<dbReference type="Gene3D" id="3.30.1520.10">
    <property type="entry name" value="Phox-like domain"/>
    <property type="match status" value="1"/>
</dbReference>
<dbReference type="GeneID" id="28824852"/>
<evidence type="ECO:0000259" key="3">
    <source>
        <dbReference type="PROSITE" id="PS51207"/>
    </source>
</evidence>
<feature type="compositionally biased region" description="Polar residues" evidence="2">
    <location>
        <begin position="19"/>
        <end position="32"/>
    </location>
</feature>
<dbReference type="SMART" id="SM00313">
    <property type="entry name" value="PXA"/>
    <property type="match status" value="1"/>
</dbReference>
<dbReference type="PROSITE" id="PS51207">
    <property type="entry name" value="PXA"/>
    <property type="match status" value="1"/>
</dbReference>
<dbReference type="AlphaFoldDB" id="A0A194X7C2"/>
<dbReference type="InterPro" id="IPR013937">
    <property type="entry name" value="Sorting_nexin_C"/>
</dbReference>
<dbReference type="Proteomes" id="UP000070700">
    <property type="component" value="Unassembled WGS sequence"/>
</dbReference>
<feature type="compositionally biased region" description="Low complexity" evidence="2">
    <location>
        <begin position="880"/>
        <end position="907"/>
    </location>
</feature>
<dbReference type="InParanoid" id="A0A194X7C2"/>
<dbReference type="Pfam" id="PF08628">
    <property type="entry name" value="Nexin_C"/>
    <property type="match status" value="1"/>
</dbReference>
<dbReference type="CDD" id="cd06093">
    <property type="entry name" value="PX_domain"/>
    <property type="match status" value="1"/>
</dbReference>
<feature type="region of interest" description="Disordered" evidence="2">
    <location>
        <begin position="433"/>
        <end position="521"/>
    </location>
</feature>
<protein>
    <recommendedName>
        <fullName evidence="3">PXA domain-containing protein</fullName>
    </recommendedName>
</protein>
<dbReference type="InterPro" id="IPR001683">
    <property type="entry name" value="PX_dom"/>
</dbReference>
<dbReference type="Pfam" id="PF02194">
    <property type="entry name" value="PXA"/>
    <property type="match status" value="1"/>
</dbReference>
<feature type="region of interest" description="Disordered" evidence="2">
    <location>
        <begin position="359"/>
        <end position="383"/>
    </location>
</feature>
<dbReference type="EMBL" id="KQ947417">
    <property type="protein sequence ID" value="KUJ15712.1"/>
    <property type="molecule type" value="Genomic_DNA"/>
</dbReference>
<dbReference type="InterPro" id="IPR036871">
    <property type="entry name" value="PX_dom_sf"/>
</dbReference>
<feature type="region of interest" description="Disordered" evidence="2">
    <location>
        <begin position="1"/>
        <end position="32"/>
    </location>
</feature>
<evidence type="ECO:0000256" key="1">
    <source>
        <dbReference type="ARBA" id="ARBA00010883"/>
    </source>
</evidence>
<feature type="compositionally biased region" description="Polar residues" evidence="2">
    <location>
        <begin position="433"/>
        <end position="470"/>
    </location>
</feature>
<feature type="compositionally biased region" description="Polar residues" evidence="2">
    <location>
        <begin position="863"/>
        <end position="876"/>
    </location>
</feature>
<name>A0A194X7C2_MOLSC</name>
<feature type="region of interest" description="Disordered" evidence="2">
    <location>
        <begin position="726"/>
        <end position="932"/>
    </location>
</feature>
<dbReference type="Pfam" id="PF00787">
    <property type="entry name" value="PX"/>
    <property type="match status" value="1"/>
</dbReference>